<keyword evidence="2 5" id="KW-0436">Ligase</keyword>
<name>A0A3A4P6H1_ABYX5</name>
<accession>A0A3A4P6H1</accession>
<evidence type="ECO:0000313" key="5">
    <source>
        <dbReference type="EMBL" id="RJP26425.1"/>
    </source>
</evidence>
<evidence type="ECO:0000259" key="3">
    <source>
        <dbReference type="Pfam" id="PF00501"/>
    </source>
</evidence>
<dbReference type="InterPro" id="IPR000873">
    <property type="entry name" value="AMP-dep_synth/lig_dom"/>
</dbReference>
<dbReference type="PANTHER" id="PTHR43767:SF9">
    <property type="entry name" value="LONG-CHAIN-FATTY-ACID--COA LIGASE"/>
    <property type="match status" value="1"/>
</dbReference>
<dbReference type="AlphaFoldDB" id="A0A3A4P6H1"/>
<dbReference type="FunFam" id="3.40.50.12780:FF:000003">
    <property type="entry name" value="Long-chain-fatty-acid--CoA ligase FadD"/>
    <property type="match status" value="1"/>
</dbReference>
<proteinExistence type="inferred from homology"/>
<dbReference type="Proteomes" id="UP000265882">
    <property type="component" value="Unassembled WGS sequence"/>
</dbReference>
<dbReference type="Gene3D" id="3.40.50.12780">
    <property type="entry name" value="N-terminal domain of ligase-like"/>
    <property type="match status" value="1"/>
</dbReference>
<feature type="domain" description="AMP-dependent synthetase/ligase" evidence="3">
    <location>
        <begin position="37"/>
        <end position="423"/>
    </location>
</feature>
<feature type="domain" description="AMP-binding enzyme C-terminal" evidence="4">
    <location>
        <begin position="473"/>
        <end position="548"/>
    </location>
</feature>
<dbReference type="EMBL" id="QZKU01000008">
    <property type="protein sequence ID" value="RJP26425.1"/>
    <property type="molecule type" value="Genomic_DNA"/>
</dbReference>
<dbReference type="SUPFAM" id="SSF56801">
    <property type="entry name" value="Acetyl-CoA synthetase-like"/>
    <property type="match status" value="1"/>
</dbReference>
<organism evidence="5 6">
    <name type="scientific">Abyssobacteria bacterium (strain SURF_5)</name>
    <dbReference type="NCBI Taxonomy" id="2093360"/>
    <lineage>
        <taxon>Bacteria</taxon>
        <taxon>Pseudomonadati</taxon>
        <taxon>Candidatus Hydrogenedentota</taxon>
        <taxon>Candidatus Abyssobacteria</taxon>
    </lineage>
</organism>
<dbReference type="Pfam" id="PF13193">
    <property type="entry name" value="AMP-binding_C"/>
    <property type="match status" value="1"/>
</dbReference>
<dbReference type="InterPro" id="IPR050237">
    <property type="entry name" value="ATP-dep_AMP-bd_enzyme"/>
</dbReference>
<dbReference type="InterPro" id="IPR042099">
    <property type="entry name" value="ANL_N_sf"/>
</dbReference>
<comment type="caution">
    <text evidence="5">The sequence shown here is derived from an EMBL/GenBank/DDBJ whole genome shotgun (WGS) entry which is preliminary data.</text>
</comment>
<dbReference type="Pfam" id="PF00501">
    <property type="entry name" value="AMP-binding"/>
    <property type="match status" value="1"/>
</dbReference>
<evidence type="ECO:0000259" key="4">
    <source>
        <dbReference type="Pfam" id="PF13193"/>
    </source>
</evidence>
<dbReference type="PANTHER" id="PTHR43767">
    <property type="entry name" value="LONG-CHAIN-FATTY-ACID--COA LIGASE"/>
    <property type="match status" value="1"/>
</dbReference>
<gene>
    <name evidence="5" type="ORF">C4520_00630</name>
</gene>
<dbReference type="InterPro" id="IPR025110">
    <property type="entry name" value="AMP-bd_C"/>
</dbReference>
<sequence length="575" mass="64768">MMQENPSMDAHPWFKFYDKHVPKSLDYPRMTIYQMLEDARRKFPANTATIFYGARHTYSELGARVDAFAAALKNLGISQGDRVALMLPTSPQFVIGYFAILKLGAIVVPTNPLYVERELEHQFNDSGAKAVVCLDLMFGRIKNIWKKTKLQYVIITSMAEEMPMIAKVVFKWRLRKQGVKSQVENLPGVLWFKDLLKTPPDNITDAASHDDIAMLQYTGGTTGISKGVMLTHRNMVANVDQNVIWRAPDIEPGKNTVLCVLPFFHVYGLCSMLCYIRVGAAMVLLPRFDVNETLKALHKYRPQLFAAVPTILVAINSHPRLSEYKLDSIKSVNCGAAPLPVEVMEQFEKKTGAVILEGFGMSETSPGLHSNPYLGPHKAGSVGIPMSDTDAKIMDLETGERELPMGEAGELVVRGPQVMKGYWNRPDETAACLRDGWLYTGDIARMDSDGYFYIVDRKKDMIIAGGFNIYPREIDEVLFEHPKVKEAVSVGIPDQYRGETVKAYIVLKDGETATEKEIIDFCRERLTRYKVPTQVEFRPELPKTLVGKILRRALREEEMKKSAAEEAKSPSERMQ</sequence>
<dbReference type="FunFam" id="3.30.300.30:FF:000008">
    <property type="entry name" value="2,3-dihydroxybenzoate-AMP ligase"/>
    <property type="match status" value="1"/>
</dbReference>
<evidence type="ECO:0000256" key="2">
    <source>
        <dbReference type="ARBA" id="ARBA00022598"/>
    </source>
</evidence>
<reference evidence="5 6" key="1">
    <citation type="journal article" date="2017" name="ISME J.">
        <title>Energy and carbon metabolisms in a deep terrestrial subsurface fluid microbial community.</title>
        <authorList>
            <person name="Momper L."/>
            <person name="Jungbluth S.P."/>
            <person name="Lee M.D."/>
            <person name="Amend J.P."/>
        </authorList>
    </citation>
    <scope>NUCLEOTIDE SEQUENCE [LARGE SCALE GENOMIC DNA]</scope>
    <source>
        <strain evidence="5">SURF_5</strain>
    </source>
</reference>
<evidence type="ECO:0000256" key="1">
    <source>
        <dbReference type="ARBA" id="ARBA00006432"/>
    </source>
</evidence>
<dbReference type="GO" id="GO:0016877">
    <property type="term" value="F:ligase activity, forming carbon-sulfur bonds"/>
    <property type="evidence" value="ECO:0007669"/>
    <property type="project" value="UniProtKB-ARBA"/>
</dbReference>
<dbReference type="CDD" id="cd05936">
    <property type="entry name" value="FC-FACS_FadD_like"/>
    <property type="match status" value="1"/>
</dbReference>
<dbReference type="InterPro" id="IPR020845">
    <property type="entry name" value="AMP-binding_CS"/>
</dbReference>
<evidence type="ECO:0000313" key="6">
    <source>
        <dbReference type="Proteomes" id="UP000265882"/>
    </source>
</evidence>
<dbReference type="InterPro" id="IPR045851">
    <property type="entry name" value="AMP-bd_C_sf"/>
</dbReference>
<protein>
    <submittedName>
        <fullName evidence="5">Long-chain fatty acid--CoA ligase</fullName>
    </submittedName>
</protein>
<comment type="similarity">
    <text evidence="1">Belongs to the ATP-dependent AMP-binding enzyme family.</text>
</comment>
<dbReference type="PROSITE" id="PS00455">
    <property type="entry name" value="AMP_BINDING"/>
    <property type="match status" value="1"/>
</dbReference>
<dbReference type="Gene3D" id="3.30.300.30">
    <property type="match status" value="1"/>
</dbReference>